<keyword evidence="3" id="KW-1185">Reference proteome</keyword>
<dbReference type="PIRSF" id="PIRSF031501">
    <property type="entry name" value="QueT"/>
    <property type="match status" value="1"/>
</dbReference>
<dbReference type="AlphaFoldDB" id="A0A0M0L5S8"/>
<dbReference type="RefSeq" id="WP_053401298.1">
    <property type="nucleotide sequence ID" value="NZ_JAUKEN010000001.1"/>
</dbReference>
<evidence type="ECO:0000256" key="1">
    <source>
        <dbReference type="SAM" id="Phobius"/>
    </source>
</evidence>
<comment type="caution">
    <text evidence="2">The sequence shown here is derived from an EMBL/GenBank/DDBJ whole genome shotgun (WGS) entry which is preliminary data.</text>
</comment>
<gene>
    <name evidence="2" type="ORF">AMD01_10220</name>
</gene>
<dbReference type="Gene3D" id="1.10.1760.20">
    <property type="match status" value="1"/>
</dbReference>
<accession>A0A0M0L5S8</accession>
<dbReference type="Proteomes" id="UP000037558">
    <property type="component" value="Unassembled WGS sequence"/>
</dbReference>
<evidence type="ECO:0000313" key="2">
    <source>
        <dbReference type="EMBL" id="KOO46227.1"/>
    </source>
</evidence>
<evidence type="ECO:0000313" key="3">
    <source>
        <dbReference type="Proteomes" id="UP000037558"/>
    </source>
</evidence>
<dbReference type="PANTHER" id="PTHR40044:SF1">
    <property type="entry name" value="INTEGRAL MEMBRANE PROTEIN"/>
    <property type="match status" value="1"/>
</dbReference>
<feature type="transmembrane region" description="Helical" evidence="1">
    <location>
        <begin position="6"/>
        <end position="28"/>
    </location>
</feature>
<keyword evidence="1" id="KW-0472">Membrane</keyword>
<feature type="transmembrane region" description="Helical" evidence="1">
    <location>
        <begin position="100"/>
        <end position="121"/>
    </location>
</feature>
<dbReference type="Pfam" id="PF06177">
    <property type="entry name" value="QueT"/>
    <property type="match status" value="1"/>
</dbReference>
<dbReference type="EMBL" id="LILC01000013">
    <property type="protein sequence ID" value="KOO46227.1"/>
    <property type="molecule type" value="Genomic_DNA"/>
</dbReference>
<reference evidence="3" key="1">
    <citation type="submission" date="2015-08" db="EMBL/GenBank/DDBJ databases">
        <title>Fjat-14210 dsm16467.</title>
        <authorList>
            <person name="Liu B."/>
            <person name="Wang J."/>
            <person name="Zhu Y."/>
            <person name="Liu G."/>
            <person name="Chen Q."/>
            <person name="Chen Z."/>
            <person name="Lan J."/>
            <person name="Che J."/>
            <person name="Ge C."/>
            <person name="Shi H."/>
            <person name="Pan Z."/>
            <person name="Liu X."/>
        </authorList>
    </citation>
    <scope>NUCLEOTIDE SEQUENCE [LARGE SCALE GENOMIC DNA]</scope>
    <source>
        <strain evidence="3">DSM 16467</strain>
    </source>
</reference>
<dbReference type="InterPro" id="IPR010387">
    <property type="entry name" value="QueT"/>
</dbReference>
<feature type="transmembrane region" description="Helical" evidence="1">
    <location>
        <begin position="127"/>
        <end position="151"/>
    </location>
</feature>
<dbReference type="PATRIC" id="fig|284581.3.peg.2134"/>
<dbReference type="STRING" id="284581.AMD01_10220"/>
<feature type="transmembrane region" description="Helical" evidence="1">
    <location>
        <begin position="49"/>
        <end position="66"/>
    </location>
</feature>
<keyword evidence="1" id="KW-0812">Transmembrane</keyword>
<keyword evidence="1" id="KW-1133">Transmembrane helix</keyword>
<protein>
    <recommendedName>
        <fullName evidence="4">QueT transporter family protein</fullName>
    </recommendedName>
</protein>
<dbReference type="OrthoDB" id="1706970at2"/>
<feature type="transmembrane region" description="Helical" evidence="1">
    <location>
        <begin position="72"/>
        <end position="93"/>
    </location>
</feature>
<sequence>MKIKTLTVNGLFAAMYIVVSMIIQPIAFSSIQFRVPEIFNHLVVFNKKYIYGVVLGVFLSNLFFSPMMPYDIVFGVAQSIIGLVITIFTARFIKSVWKRMWVNTIVFTVTMFIIAFELKLALNFPFFYSWGTAAVGEFVVMAIGMPIMMAIHKKARLDTLIEE</sequence>
<dbReference type="PANTHER" id="PTHR40044">
    <property type="entry name" value="INTEGRAL MEMBRANE PROTEIN-RELATED"/>
    <property type="match status" value="1"/>
</dbReference>
<evidence type="ECO:0008006" key="4">
    <source>
        <dbReference type="Google" id="ProtNLM"/>
    </source>
</evidence>
<name>A0A0M0L5S8_9BACI</name>
<proteinExistence type="predicted"/>
<organism evidence="2 3">
    <name type="scientific">Priestia koreensis</name>
    <dbReference type="NCBI Taxonomy" id="284581"/>
    <lineage>
        <taxon>Bacteria</taxon>
        <taxon>Bacillati</taxon>
        <taxon>Bacillota</taxon>
        <taxon>Bacilli</taxon>
        <taxon>Bacillales</taxon>
        <taxon>Bacillaceae</taxon>
        <taxon>Priestia</taxon>
    </lineage>
</organism>